<dbReference type="InterPro" id="IPR039255">
    <property type="entry name" value="YceD_bac"/>
</dbReference>
<dbReference type="PANTHER" id="PTHR38099:SF1">
    <property type="entry name" value="LARGE RIBOSOMAL RNA SUBUNIT ACCUMULATION PROTEIN YCED"/>
    <property type="match status" value="1"/>
</dbReference>
<keyword evidence="7" id="KW-1185">Reference proteome</keyword>
<gene>
    <name evidence="6" type="ORF">C7444_105149</name>
</gene>
<name>A0A318H6I4_9BURK</name>
<dbReference type="Proteomes" id="UP000247811">
    <property type="component" value="Unassembled WGS sequence"/>
</dbReference>
<dbReference type="EMBL" id="QJJS01000005">
    <property type="protein sequence ID" value="PXW97050.1"/>
    <property type="molecule type" value="Genomic_DNA"/>
</dbReference>
<sequence length="189" mass="20973">MKARDFHPRHLDIGLFAEQAATLEGDEPLTQFERLVTCLHEGSQGSTTEAVHWHAEGEVRRAEGGRKEIWLHLHAQVAAPLECQRCLEAVAEPLEVDRSFLFAATEEQAAQWDGEHEEDVLVISHHFNLFALIEDELLMEVPLVPRHEICPVPVVLSTGDIDTPADGAPPEREHPFAALAALKKTKSSA</sequence>
<dbReference type="AlphaFoldDB" id="A0A318H6I4"/>
<dbReference type="Pfam" id="PF02620">
    <property type="entry name" value="YceD"/>
    <property type="match status" value="1"/>
</dbReference>
<comment type="caution">
    <text evidence="6">The sequence shown here is derived from an EMBL/GenBank/DDBJ whole genome shotgun (WGS) entry which is preliminary data.</text>
</comment>
<evidence type="ECO:0000256" key="5">
    <source>
        <dbReference type="ARBA" id="ARBA00031841"/>
    </source>
</evidence>
<evidence type="ECO:0000313" key="7">
    <source>
        <dbReference type="Proteomes" id="UP000247811"/>
    </source>
</evidence>
<evidence type="ECO:0000256" key="2">
    <source>
        <dbReference type="ARBA" id="ARBA00010740"/>
    </source>
</evidence>
<evidence type="ECO:0000313" key="6">
    <source>
        <dbReference type="EMBL" id="PXW97050.1"/>
    </source>
</evidence>
<accession>A0A318H6I4</accession>
<dbReference type="InterPro" id="IPR003772">
    <property type="entry name" value="YceD"/>
</dbReference>
<protein>
    <recommendedName>
        <fullName evidence="3">Large ribosomal RNA subunit accumulation protein YceD</fullName>
    </recommendedName>
    <alternativeName>
        <fullName evidence="5">23S rRNA accumulation protein YceD</fullName>
    </alternativeName>
</protein>
<comment type="similarity">
    <text evidence="2">Belongs to the DUF177 domain family.</text>
</comment>
<reference evidence="6 7" key="1">
    <citation type="submission" date="2018-05" db="EMBL/GenBank/DDBJ databases">
        <title>Genomic Encyclopedia of Type Strains, Phase IV (KMG-IV): sequencing the most valuable type-strain genomes for metagenomic binning, comparative biology and taxonomic classification.</title>
        <authorList>
            <person name="Goeker M."/>
        </authorList>
    </citation>
    <scope>NUCLEOTIDE SEQUENCE [LARGE SCALE GENOMIC DNA]</scope>
    <source>
        <strain evidence="6 7">DSM 566</strain>
    </source>
</reference>
<dbReference type="OrthoDB" id="5297600at2"/>
<dbReference type="PANTHER" id="PTHR38099">
    <property type="entry name" value="LARGE RIBOSOMAL RNA SUBUNIT ACCUMULATION PROTEIN YCED"/>
    <property type="match status" value="1"/>
</dbReference>
<evidence type="ECO:0000256" key="3">
    <source>
        <dbReference type="ARBA" id="ARBA00015716"/>
    </source>
</evidence>
<evidence type="ECO:0000256" key="4">
    <source>
        <dbReference type="ARBA" id="ARBA00022517"/>
    </source>
</evidence>
<comment type="function">
    <text evidence="1">Plays a role in synthesis, processing and/or stability of 23S rRNA.</text>
</comment>
<evidence type="ECO:0000256" key="1">
    <source>
        <dbReference type="ARBA" id="ARBA00002868"/>
    </source>
</evidence>
<dbReference type="GO" id="GO:0042254">
    <property type="term" value="P:ribosome biogenesis"/>
    <property type="evidence" value="ECO:0007669"/>
    <property type="project" value="UniProtKB-KW"/>
</dbReference>
<dbReference type="GO" id="GO:0005829">
    <property type="term" value="C:cytosol"/>
    <property type="evidence" value="ECO:0007669"/>
    <property type="project" value="TreeGrafter"/>
</dbReference>
<organism evidence="6 7">
    <name type="scientific">Sphaerotilus hippei</name>
    <dbReference type="NCBI Taxonomy" id="744406"/>
    <lineage>
        <taxon>Bacteria</taxon>
        <taxon>Pseudomonadati</taxon>
        <taxon>Pseudomonadota</taxon>
        <taxon>Betaproteobacteria</taxon>
        <taxon>Burkholderiales</taxon>
        <taxon>Sphaerotilaceae</taxon>
        <taxon>Sphaerotilus</taxon>
    </lineage>
</organism>
<proteinExistence type="inferred from homology"/>
<dbReference type="RefSeq" id="WP_110400196.1">
    <property type="nucleotide sequence ID" value="NZ_QJJS01000005.1"/>
</dbReference>
<keyword evidence="4" id="KW-0690">Ribosome biogenesis</keyword>